<keyword evidence="5" id="KW-1185">Reference proteome</keyword>
<dbReference type="PROSITE" id="PS50158">
    <property type="entry name" value="ZF_CCHC"/>
    <property type="match status" value="1"/>
</dbReference>
<name>A0AAV5IXA3_9ROSI</name>
<dbReference type="PANTHER" id="PTHR33325">
    <property type="entry name" value="ZINC FINGER, CCHC-TYPE-RELATED"/>
    <property type="match status" value="1"/>
</dbReference>
<dbReference type="GO" id="GO:0003676">
    <property type="term" value="F:nucleic acid binding"/>
    <property type="evidence" value="ECO:0007669"/>
    <property type="project" value="InterPro"/>
</dbReference>
<evidence type="ECO:0000313" key="4">
    <source>
        <dbReference type="EMBL" id="GKV02453.1"/>
    </source>
</evidence>
<feature type="compositionally biased region" description="Basic residues" evidence="2">
    <location>
        <begin position="211"/>
        <end position="240"/>
    </location>
</feature>
<evidence type="ECO:0000259" key="3">
    <source>
        <dbReference type="PROSITE" id="PS50158"/>
    </source>
</evidence>
<protein>
    <recommendedName>
        <fullName evidence="3">CCHC-type domain-containing protein</fullName>
    </recommendedName>
</protein>
<organism evidence="4 5">
    <name type="scientific">Rubroshorea leprosula</name>
    <dbReference type="NCBI Taxonomy" id="152421"/>
    <lineage>
        <taxon>Eukaryota</taxon>
        <taxon>Viridiplantae</taxon>
        <taxon>Streptophyta</taxon>
        <taxon>Embryophyta</taxon>
        <taxon>Tracheophyta</taxon>
        <taxon>Spermatophyta</taxon>
        <taxon>Magnoliopsida</taxon>
        <taxon>eudicotyledons</taxon>
        <taxon>Gunneridae</taxon>
        <taxon>Pentapetalae</taxon>
        <taxon>rosids</taxon>
        <taxon>malvids</taxon>
        <taxon>Malvales</taxon>
        <taxon>Dipterocarpaceae</taxon>
        <taxon>Rubroshorea</taxon>
    </lineage>
</organism>
<dbReference type="PANTHER" id="PTHR33325:SF5">
    <property type="entry name" value="TRANSCRIPTION FACTOR INTERACTOR AND REGULATOR CCHC(ZN) FAMILY"/>
    <property type="match status" value="1"/>
</dbReference>
<dbReference type="EMBL" id="BPVZ01000018">
    <property type="protein sequence ID" value="GKV02453.1"/>
    <property type="molecule type" value="Genomic_DNA"/>
</dbReference>
<comment type="caution">
    <text evidence="4">The sequence shown here is derived from an EMBL/GenBank/DDBJ whole genome shotgun (WGS) entry which is preliminary data.</text>
</comment>
<evidence type="ECO:0000256" key="2">
    <source>
        <dbReference type="SAM" id="MobiDB-lite"/>
    </source>
</evidence>
<evidence type="ECO:0000313" key="5">
    <source>
        <dbReference type="Proteomes" id="UP001054252"/>
    </source>
</evidence>
<dbReference type="Gene3D" id="4.10.60.10">
    <property type="entry name" value="Zinc finger, CCHC-type"/>
    <property type="match status" value="1"/>
</dbReference>
<reference evidence="4 5" key="1">
    <citation type="journal article" date="2021" name="Commun. Biol.">
        <title>The genome of Shorea leprosula (Dipterocarpaceae) highlights the ecological relevance of drought in aseasonal tropical rainforests.</title>
        <authorList>
            <person name="Ng K.K.S."/>
            <person name="Kobayashi M.J."/>
            <person name="Fawcett J.A."/>
            <person name="Hatakeyama M."/>
            <person name="Paape T."/>
            <person name="Ng C.H."/>
            <person name="Ang C.C."/>
            <person name="Tnah L.H."/>
            <person name="Lee C.T."/>
            <person name="Nishiyama T."/>
            <person name="Sese J."/>
            <person name="O'Brien M.J."/>
            <person name="Copetti D."/>
            <person name="Mohd Noor M.I."/>
            <person name="Ong R.C."/>
            <person name="Putra M."/>
            <person name="Sireger I.Z."/>
            <person name="Indrioko S."/>
            <person name="Kosugi Y."/>
            <person name="Izuno A."/>
            <person name="Isagi Y."/>
            <person name="Lee S.L."/>
            <person name="Shimizu K.K."/>
        </authorList>
    </citation>
    <scope>NUCLEOTIDE SEQUENCE [LARGE SCALE GENOMIC DNA]</scope>
    <source>
        <strain evidence="4">214</strain>
    </source>
</reference>
<accession>A0AAV5IXA3</accession>
<feature type="domain" description="CCHC-type" evidence="3">
    <location>
        <begin position="269"/>
        <end position="283"/>
    </location>
</feature>
<proteinExistence type="predicted"/>
<gene>
    <name evidence="4" type="ORF">SLEP1_g14889</name>
</gene>
<dbReference type="SUPFAM" id="SSF57756">
    <property type="entry name" value="Retrovirus zinc finger-like domains"/>
    <property type="match status" value="1"/>
</dbReference>
<keyword evidence="1" id="KW-0862">Zinc</keyword>
<feature type="region of interest" description="Disordered" evidence="2">
    <location>
        <begin position="207"/>
        <end position="247"/>
    </location>
</feature>
<sequence>MSNLTKLKFAALDITGSNYLPWILDAEIHLAANNLGETIVEGNQTSLQDRAKALIFLRHHLHEGLKTEYLTIKDPFELWQNLKERYDHQKSVILPKARYEWMHLRLQDFKSVSEYNSVVFCISSQLKLCGEKITDEDMLEKTFSTFHASNLLPQQQYRECGFKKYSNLISCLLVAEQNNELLMKNHQSRPIGSASLPEANATSYNNYGCGRGRRHGRNRGNNHGRGYARGRNNTWHRRGFNPKYESVEPKNVRGRNLQKNPAKVSESFCYRCGTKGHWERACRTARHLVDLYQASLNEKGKGKDPEMNFIEQNNVDLDTHLDVADFFEAVEKLNGVDDTQPRA</sequence>
<dbReference type="Proteomes" id="UP001054252">
    <property type="component" value="Unassembled WGS sequence"/>
</dbReference>
<dbReference type="GO" id="GO:0008270">
    <property type="term" value="F:zinc ion binding"/>
    <property type="evidence" value="ECO:0007669"/>
    <property type="project" value="UniProtKB-KW"/>
</dbReference>
<dbReference type="InterPro" id="IPR001878">
    <property type="entry name" value="Znf_CCHC"/>
</dbReference>
<dbReference type="AlphaFoldDB" id="A0AAV5IXA3"/>
<dbReference type="InterPro" id="IPR036875">
    <property type="entry name" value="Znf_CCHC_sf"/>
</dbReference>
<evidence type="ECO:0000256" key="1">
    <source>
        <dbReference type="PROSITE-ProRule" id="PRU00047"/>
    </source>
</evidence>
<keyword evidence="1" id="KW-0479">Metal-binding</keyword>
<keyword evidence="1" id="KW-0863">Zinc-finger</keyword>